<evidence type="ECO:0000313" key="1">
    <source>
        <dbReference type="EMBL" id="GBM54593.1"/>
    </source>
</evidence>
<sequence length="94" mass="10517">MYLSDGRCTSSSAEARDLMTITGHGPSSLEGCTHYHRQRTSHYCTLRGSENPLTYPAACHPCTGGAPKRGCLYVNRIHSYKYYVTVILRELISF</sequence>
<keyword evidence="2" id="KW-1185">Reference proteome</keyword>
<dbReference type="Proteomes" id="UP000499080">
    <property type="component" value="Unassembled WGS sequence"/>
</dbReference>
<comment type="caution">
    <text evidence="1">The sequence shown here is derived from an EMBL/GenBank/DDBJ whole genome shotgun (WGS) entry which is preliminary data.</text>
</comment>
<dbReference type="AlphaFoldDB" id="A0A4Y2GLZ1"/>
<organism evidence="1 2">
    <name type="scientific">Araneus ventricosus</name>
    <name type="common">Orbweaver spider</name>
    <name type="synonym">Epeira ventricosa</name>
    <dbReference type="NCBI Taxonomy" id="182803"/>
    <lineage>
        <taxon>Eukaryota</taxon>
        <taxon>Metazoa</taxon>
        <taxon>Ecdysozoa</taxon>
        <taxon>Arthropoda</taxon>
        <taxon>Chelicerata</taxon>
        <taxon>Arachnida</taxon>
        <taxon>Araneae</taxon>
        <taxon>Araneomorphae</taxon>
        <taxon>Entelegynae</taxon>
        <taxon>Araneoidea</taxon>
        <taxon>Araneidae</taxon>
        <taxon>Araneus</taxon>
    </lineage>
</organism>
<name>A0A4Y2GLZ1_ARAVE</name>
<protein>
    <submittedName>
        <fullName evidence="1">Uncharacterized protein</fullName>
    </submittedName>
</protein>
<gene>
    <name evidence="1" type="ORF">AVEN_154132_1</name>
</gene>
<evidence type="ECO:0000313" key="2">
    <source>
        <dbReference type="Proteomes" id="UP000499080"/>
    </source>
</evidence>
<reference evidence="1 2" key="1">
    <citation type="journal article" date="2019" name="Sci. Rep.">
        <title>Orb-weaving spider Araneus ventricosus genome elucidates the spidroin gene catalogue.</title>
        <authorList>
            <person name="Kono N."/>
            <person name="Nakamura H."/>
            <person name="Ohtoshi R."/>
            <person name="Moran D.A.P."/>
            <person name="Shinohara A."/>
            <person name="Yoshida Y."/>
            <person name="Fujiwara M."/>
            <person name="Mori M."/>
            <person name="Tomita M."/>
            <person name="Arakawa K."/>
        </authorList>
    </citation>
    <scope>NUCLEOTIDE SEQUENCE [LARGE SCALE GENOMIC DNA]</scope>
</reference>
<proteinExistence type="predicted"/>
<accession>A0A4Y2GLZ1</accession>
<dbReference type="EMBL" id="BGPR01100004">
    <property type="protein sequence ID" value="GBM54593.1"/>
    <property type="molecule type" value="Genomic_DNA"/>
</dbReference>